<dbReference type="AlphaFoldDB" id="A0A6J7F995"/>
<gene>
    <name evidence="2" type="ORF">UFOPK2658_00395</name>
    <name evidence="3" type="ORF">UFOPK3004_00186</name>
    <name evidence="4" type="ORF">UFOPK3304_00485</name>
    <name evidence="5" type="ORF">UFOPK3494_00284</name>
</gene>
<feature type="compositionally biased region" description="Basic and acidic residues" evidence="1">
    <location>
        <begin position="27"/>
        <end position="41"/>
    </location>
</feature>
<dbReference type="EMBL" id="CAFBLJ010000016">
    <property type="protein sequence ID" value="CAB4861532.1"/>
    <property type="molecule type" value="Genomic_DNA"/>
</dbReference>
<proteinExistence type="predicted"/>
<protein>
    <submittedName>
        <fullName evidence="5">Unannotated protein</fullName>
    </submittedName>
</protein>
<evidence type="ECO:0000313" key="5">
    <source>
        <dbReference type="EMBL" id="CAB4890164.1"/>
    </source>
</evidence>
<reference evidence="5" key="1">
    <citation type="submission" date="2020-05" db="EMBL/GenBank/DDBJ databases">
        <authorList>
            <person name="Chiriac C."/>
            <person name="Salcher M."/>
            <person name="Ghai R."/>
            <person name="Kavagutti S V."/>
        </authorList>
    </citation>
    <scope>NUCLEOTIDE SEQUENCE</scope>
</reference>
<sequence length="344" mass="38619">MKQFQFLLKLGVALLLPVIVSCSGSGNEDKSSETEPKRVLELPDSEVTDPPIEDTVPLVTTTTSTLSPLPVAASPEEALATYGFFNSYSMTSQVSTSSCGQFAIGIDNFQPHFLEYTSGGWVERSKEMTIETDFPPDGVKSLDLTGDGVLEYGIFFNSEKLRDSEAFGMIFYQENCIWNWANISYELGGNPRQALNLAYDENKNELYGYNVPDSAGYLVKHTIRYLPQSKGFIYEPILYDPPPYACIEAFSNFQRVNNPDLLTSFNNRAILRTLQSCRQGDWILEAKRFKSDYEDISDAFYYGERFVILKSESASDILDFLCNYVDSRGSYPFRTTNPIATACS</sequence>
<evidence type="ECO:0000256" key="1">
    <source>
        <dbReference type="SAM" id="MobiDB-lite"/>
    </source>
</evidence>
<dbReference type="EMBL" id="CAFBMF010000010">
    <property type="protein sequence ID" value="CAB4890164.1"/>
    <property type="molecule type" value="Genomic_DNA"/>
</dbReference>
<evidence type="ECO:0000313" key="3">
    <source>
        <dbReference type="EMBL" id="CAB4793383.1"/>
    </source>
</evidence>
<name>A0A6J7F995_9ZZZZ</name>
<dbReference type="EMBL" id="CAEZYH010000008">
    <property type="protein sequence ID" value="CAB4710844.1"/>
    <property type="molecule type" value="Genomic_DNA"/>
</dbReference>
<feature type="region of interest" description="Disordered" evidence="1">
    <location>
        <begin position="24"/>
        <end position="52"/>
    </location>
</feature>
<accession>A0A6J7F995</accession>
<evidence type="ECO:0000313" key="4">
    <source>
        <dbReference type="EMBL" id="CAB4861532.1"/>
    </source>
</evidence>
<evidence type="ECO:0000313" key="2">
    <source>
        <dbReference type="EMBL" id="CAB4710844.1"/>
    </source>
</evidence>
<dbReference type="PROSITE" id="PS51257">
    <property type="entry name" value="PROKAR_LIPOPROTEIN"/>
    <property type="match status" value="1"/>
</dbReference>
<dbReference type="EMBL" id="CAFAAL010000008">
    <property type="protein sequence ID" value="CAB4793383.1"/>
    <property type="molecule type" value="Genomic_DNA"/>
</dbReference>
<organism evidence="5">
    <name type="scientific">freshwater metagenome</name>
    <dbReference type="NCBI Taxonomy" id="449393"/>
    <lineage>
        <taxon>unclassified sequences</taxon>
        <taxon>metagenomes</taxon>
        <taxon>ecological metagenomes</taxon>
    </lineage>
</organism>